<dbReference type="Pfam" id="PF03514">
    <property type="entry name" value="GRAS"/>
    <property type="match status" value="1"/>
</dbReference>
<dbReference type="AlphaFoldDB" id="A0AAV9F4U8"/>
<keyword evidence="2" id="KW-0804">Transcription</keyword>
<feature type="short sequence motif" description="VHIID" evidence="3">
    <location>
        <begin position="312"/>
        <end position="316"/>
    </location>
</feature>
<comment type="caution">
    <text evidence="3">Lacks conserved residue(s) required for the propagation of feature annotation.</text>
</comment>
<evidence type="ECO:0000256" key="4">
    <source>
        <dbReference type="SAM" id="MobiDB-lite"/>
    </source>
</evidence>
<proteinExistence type="inferred from homology"/>
<reference evidence="5" key="1">
    <citation type="journal article" date="2023" name="Nat. Commun.">
        <title>Diploid and tetraploid genomes of Acorus and the evolution of monocots.</title>
        <authorList>
            <person name="Ma L."/>
            <person name="Liu K.W."/>
            <person name="Li Z."/>
            <person name="Hsiao Y.Y."/>
            <person name="Qi Y."/>
            <person name="Fu T."/>
            <person name="Tang G.D."/>
            <person name="Zhang D."/>
            <person name="Sun W.H."/>
            <person name="Liu D.K."/>
            <person name="Li Y."/>
            <person name="Chen G.Z."/>
            <person name="Liu X.D."/>
            <person name="Liao X.Y."/>
            <person name="Jiang Y.T."/>
            <person name="Yu X."/>
            <person name="Hao Y."/>
            <person name="Huang J."/>
            <person name="Zhao X.W."/>
            <person name="Ke S."/>
            <person name="Chen Y.Y."/>
            <person name="Wu W.L."/>
            <person name="Hsu J.L."/>
            <person name="Lin Y.F."/>
            <person name="Huang M.D."/>
            <person name="Li C.Y."/>
            <person name="Huang L."/>
            <person name="Wang Z.W."/>
            <person name="Zhao X."/>
            <person name="Zhong W.Y."/>
            <person name="Peng D.H."/>
            <person name="Ahmad S."/>
            <person name="Lan S."/>
            <person name="Zhang J.S."/>
            <person name="Tsai W.C."/>
            <person name="Van de Peer Y."/>
            <person name="Liu Z.J."/>
        </authorList>
    </citation>
    <scope>NUCLEOTIDE SEQUENCE</scope>
    <source>
        <strain evidence="5">CP</strain>
    </source>
</reference>
<feature type="region of interest" description="Disordered" evidence="4">
    <location>
        <begin position="19"/>
        <end position="47"/>
    </location>
</feature>
<evidence type="ECO:0000256" key="2">
    <source>
        <dbReference type="ARBA" id="ARBA00023163"/>
    </source>
</evidence>
<reference evidence="5" key="2">
    <citation type="submission" date="2023-06" db="EMBL/GenBank/DDBJ databases">
        <authorList>
            <person name="Ma L."/>
            <person name="Liu K.-W."/>
            <person name="Li Z."/>
            <person name="Hsiao Y.-Y."/>
            <person name="Qi Y."/>
            <person name="Fu T."/>
            <person name="Tang G."/>
            <person name="Zhang D."/>
            <person name="Sun W.-H."/>
            <person name="Liu D.-K."/>
            <person name="Li Y."/>
            <person name="Chen G.-Z."/>
            <person name="Liu X.-D."/>
            <person name="Liao X.-Y."/>
            <person name="Jiang Y.-T."/>
            <person name="Yu X."/>
            <person name="Hao Y."/>
            <person name="Huang J."/>
            <person name="Zhao X.-W."/>
            <person name="Ke S."/>
            <person name="Chen Y.-Y."/>
            <person name="Wu W.-L."/>
            <person name="Hsu J.-L."/>
            <person name="Lin Y.-F."/>
            <person name="Huang M.-D."/>
            <person name="Li C.-Y."/>
            <person name="Huang L."/>
            <person name="Wang Z.-W."/>
            <person name="Zhao X."/>
            <person name="Zhong W.-Y."/>
            <person name="Peng D.-H."/>
            <person name="Ahmad S."/>
            <person name="Lan S."/>
            <person name="Zhang J.-S."/>
            <person name="Tsai W.-C."/>
            <person name="Van De Peer Y."/>
            <person name="Liu Z.-J."/>
        </authorList>
    </citation>
    <scope>NUCLEOTIDE SEQUENCE</scope>
    <source>
        <strain evidence="5">CP</strain>
        <tissue evidence="5">Leaves</tissue>
    </source>
</reference>
<feature type="region of interest" description="SAW" evidence="3">
    <location>
        <begin position="492"/>
        <end position="569"/>
    </location>
</feature>
<organism evidence="5 6">
    <name type="scientific">Acorus calamus</name>
    <name type="common">Sweet flag</name>
    <dbReference type="NCBI Taxonomy" id="4465"/>
    <lineage>
        <taxon>Eukaryota</taxon>
        <taxon>Viridiplantae</taxon>
        <taxon>Streptophyta</taxon>
        <taxon>Embryophyta</taxon>
        <taxon>Tracheophyta</taxon>
        <taxon>Spermatophyta</taxon>
        <taxon>Magnoliopsida</taxon>
        <taxon>Liliopsida</taxon>
        <taxon>Acoraceae</taxon>
        <taxon>Acorus</taxon>
    </lineage>
</organism>
<feature type="short sequence motif" description="LXXLL motif" evidence="3">
    <location>
        <begin position="405"/>
        <end position="409"/>
    </location>
</feature>
<evidence type="ECO:0000256" key="1">
    <source>
        <dbReference type="ARBA" id="ARBA00023015"/>
    </source>
</evidence>
<keyword evidence="6" id="KW-1185">Reference proteome</keyword>
<dbReference type="PANTHER" id="PTHR31636">
    <property type="entry name" value="OSJNBA0084A10.13 PROTEIN-RELATED"/>
    <property type="match status" value="1"/>
</dbReference>
<dbReference type="EMBL" id="JAUJYO010000003">
    <property type="protein sequence ID" value="KAK1320274.1"/>
    <property type="molecule type" value="Genomic_DNA"/>
</dbReference>
<feature type="compositionally biased region" description="Low complexity" evidence="4">
    <location>
        <begin position="151"/>
        <end position="162"/>
    </location>
</feature>
<evidence type="ECO:0000313" key="6">
    <source>
        <dbReference type="Proteomes" id="UP001180020"/>
    </source>
</evidence>
<dbReference type="PROSITE" id="PS50985">
    <property type="entry name" value="GRAS"/>
    <property type="match status" value="1"/>
</dbReference>
<sequence length="590" mass="65009">MSTQRLDLPCNNFPRRPIGVSIENPIEPTKPSSLSLRQNARPPAPLITTTSTAHEYGFWKKAEEDEEEEQQRRSLKRFCDYNSSDESCIARVKRKRLTQLGAGDFWFSEALEPASPPTSTAADDIWVGSIVSHLADAEDKVVGSSRVEGVAANSATSSSSAADTGDSENERPGNNGSSRNPCPSTAPGGDDGVPHLEQQGLELVSLLVACVDSIGSGNHAAVNYYLARLGELAAPTGASPIHRVVAYFTEALALRVARLWPHVFRIAPPRDLDKSSTATALRLLNHVNPIPRFLHFTVNERLLRAFEGKDRIHIIDFDIKQGLQWPGLFQSLASRPNPPSHVRITGIGESKHELHDTGARLAGLAGAMNLAFEFHPVVDRIEDVRLWMLHVKEGECVAVNCVLQLHKVLDDGEGGALQDLFGLIKSANPTIVLVAEQEAKHNEQRWEGRILSSLKYYSAIFDSVHSSLPMTENPARIIIEEMFAREIRDIVACGERERVERHEEFEKWRRLMGGGGFRNIGIGEREEVQSRMLLRMFSGENYSVERRGGDEGLTLNWMDQSLYTVSAWAPVDVAAGGSSSPPSSFTDAQV</sequence>
<feature type="region of interest" description="Disordered" evidence="4">
    <location>
        <begin position="150"/>
        <end position="195"/>
    </location>
</feature>
<protein>
    <submittedName>
        <fullName evidence="5">Scarecrow-like protein 28</fullName>
    </submittedName>
</protein>
<feature type="region of interest" description="Leucine repeat II (LRII)" evidence="3">
    <location>
        <begin position="356"/>
        <end position="388"/>
    </location>
</feature>
<keyword evidence="1" id="KW-0805">Transcription regulation</keyword>
<dbReference type="Proteomes" id="UP001180020">
    <property type="component" value="Unassembled WGS sequence"/>
</dbReference>
<evidence type="ECO:0000313" key="5">
    <source>
        <dbReference type="EMBL" id="KAK1320274.1"/>
    </source>
</evidence>
<gene>
    <name evidence="5" type="primary">SCL28</name>
    <name evidence="5" type="ORF">QJS10_CPA03g02044</name>
</gene>
<dbReference type="InterPro" id="IPR005202">
    <property type="entry name" value="TF_GRAS"/>
</dbReference>
<comment type="caution">
    <text evidence="5">The sequence shown here is derived from an EMBL/GenBank/DDBJ whole genome shotgun (WGS) entry which is preliminary data.</text>
</comment>
<evidence type="ECO:0000256" key="3">
    <source>
        <dbReference type="PROSITE-ProRule" id="PRU01191"/>
    </source>
</evidence>
<name>A0AAV9F4U8_ACOCL</name>
<feature type="compositionally biased region" description="Polar residues" evidence="4">
    <location>
        <begin position="172"/>
        <end position="183"/>
    </location>
</feature>
<feature type="region of interest" description="VHIID" evidence="3">
    <location>
        <begin position="281"/>
        <end position="346"/>
    </location>
</feature>
<comment type="similarity">
    <text evidence="3">Belongs to the GRAS family.</text>
</comment>
<accession>A0AAV9F4U8</accession>